<keyword evidence="1" id="KW-1133">Transmembrane helix</keyword>
<feature type="transmembrane region" description="Helical" evidence="1">
    <location>
        <begin position="6"/>
        <end position="24"/>
    </location>
</feature>
<keyword evidence="1" id="KW-0472">Membrane</keyword>
<protein>
    <submittedName>
        <fullName evidence="3">SCP domain-containing protein</fullName>
    </submittedName>
</protein>
<keyword evidence="1" id="KW-0812">Transmembrane</keyword>
<accession>A0A1I8C0J8</accession>
<reference evidence="3" key="1">
    <citation type="submission" date="2016-11" db="UniProtKB">
        <authorList>
            <consortium name="WormBaseParasite"/>
        </authorList>
    </citation>
    <scope>IDENTIFICATION</scope>
</reference>
<dbReference type="AlphaFoldDB" id="A0A1I8C0J8"/>
<organism evidence="2 3">
    <name type="scientific">Meloidogyne hapla</name>
    <name type="common">Root-knot nematode worm</name>
    <dbReference type="NCBI Taxonomy" id="6305"/>
    <lineage>
        <taxon>Eukaryota</taxon>
        <taxon>Metazoa</taxon>
        <taxon>Ecdysozoa</taxon>
        <taxon>Nematoda</taxon>
        <taxon>Chromadorea</taxon>
        <taxon>Rhabditida</taxon>
        <taxon>Tylenchina</taxon>
        <taxon>Tylenchomorpha</taxon>
        <taxon>Tylenchoidea</taxon>
        <taxon>Meloidogynidae</taxon>
        <taxon>Meloidogyninae</taxon>
        <taxon>Meloidogyne</taxon>
    </lineage>
</organism>
<evidence type="ECO:0000313" key="2">
    <source>
        <dbReference type="Proteomes" id="UP000095281"/>
    </source>
</evidence>
<name>A0A1I8C0J8_MELHA</name>
<sequence>MSLVKFSILTIIFFLGIFYSFAMMGERSRDCDELLMESGTKGIEKFHNICTNPNTIKSDIQTQLVAWAAEFNVSTILSDNSKTRVHECNATFALLEGNSTRPEGNQTMRHEHMSCMHPPPSLSVCTLYPKECYHGRVPVMMMNN</sequence>
<dbReference type="WBParaSite" id="MhA1_Contig818.frz3.gene16">
    <property type="protein sequence ID" value="MhA1_Contig818.frz3.gene16"/>
    <property type="gene ID" value="MhA1_Contig818.frz3.gene16"/>
</dbReference>
<evidence type="ECO:0000256" key="1">
    <source>
        <dbReference type="SAM" id="Phobius"/>
    </source>
</evidence>
<dbReference type="Proteomes" id="UP000095281">
    <property type="component" value="Unplaced"/>
</dbReference>
<evidence type="ECO:0000313" key="3">
    <source>
        <dbReference type="WBParaSite" id="MhA1_Contig818.frz3.gene16"/>
    </source>
</evidence>
<keyword evidence="2" id="KW-1185">Reference proteome</keyword>
<proteinExistence type="predicted"/>